<feature type="transmembrane region" description="Helical" evidence="1">
    <location>
        <begin position="163"/>
        <end position="183"/>
    </location>
</feature>
<protein>
    <submittedName>
        <fullName evidence="2">Uncharacterized protein</fullName>
    </submittedName>
</protein>
<keyword evidence="3" id="KW-1185">Reference proteome</keyword>
<comment type="caution">
    <text evidence="2">The sequence shown here is derived from an EMBL/GenBank/DDBJ whole genome shotgun (WGS) entry which is preliminary data.</text>
</comment>
<feature type="transmembrane region" description="Helical" evidence="1">
    <location>
        <begin position="132"/>
        <end position="151"/>
    </location>
</feature>
<accession>A0A261VAY9</accession>
<keyword evidence="1" id="KW-0812">Transmembrane</keyword>
<evidence type="ECO:0000313" key="2">
    <source>
        <dbReference type="EMBL" id="OZI71318.1"/>
    </source>
</evidence>
<sequence length="231" mass="25167">MRNDEKQSAFGAVMGEADFYQIAMQEFDSGAADAELLAQAWVKAQGSDTGPAQRLEYVKLRVAQLKAAHRRRAATQWGRASRPLLARAGRLAALALKLLVWVACVALISQALDDTRWGPSNMLADVIGKFLVIWLLAVLFERLALALVCWLRPQVGRMRASFSAMLVLRALSGALATALVWAGQVYVQTQARPGVMVSSVSIVAAALLILPSKALFWRRRRPAQASESPAL</sequence>
<gene>
    <name evidence="2" type="ORF">CAL22_15850</name>
</gene>
<reference evidence="3" key="1">
    <citation type="submission" date="2017-05" db="EMBL/GenBank/DDBJ databases">
        <title>Complete and WGS of Bordetella genogroups.</title>
        <authorList>
            <person name="Spilker T."/>
            <person name="Lipuma J."/>
        </authorList>
    </citation>
    <scope>NUCLEOTIDE SEQUENCE [LARGE SCALE GENOMIC DNA]</scope>
    <source>
        <strain evidence="3">AU6712</strain>
    </source>
</reference>
<evidence type="ECO:0000313" key="3">
    <source>
        <dbReference type="Proteomes" id="UP000216429"/>
    </source>
</evidence>
<feature type="transmembrane region" description="Helical" evidence="1">
    <location>
        <begin position="91"/>
        <end position="112"/>
    </location>
</feature>
<evidence type="ECO:0000256" key="1">
    <source>
        <dbReference type="SAM" id="Phobius"/>
    </source>
</evidence>
<dbReference type="AlphaFoldDB" id="A0A261VAY9"/>
<keyword evidence="1" id="KW-1133">Transmembrane helix</keyword>
<dbReference type="EMBL" id="NEVU01000003">
    <property type="protein sequence ID" value="OZI71318.1"/>
    <property type="molecule type" value="Genomic_DNA"/>
</dbReference>
<feature type="transmembrane region" description="Helical" evidence="1">
    <location>
        <begin position="195"/>
        <end position="216"/>
    </location>
</feature>
<organism evidence="2 3">
    <name type="scientific">Bordetella genomosp. 12</name>
    <dbReference type="NCBI Taxonomy" id="463035"/>
    <lineage>
        <taxon>Bacteria</taxon>
        <taxon>Pseudomonadati</taxon>
        <taxon>Pseudomonadota</taxon>
        <taxon>Betaproteobacteria</taxon>
        <taxon>Burkholderiales</taxon>
        <taxon>Alcaligenaceae</taxon>
        <taxon>Bordetella</taxon>
    </lineage>
</organism>
<dbReference type="Proteomes" id="UP000216429">
    <property type="component" value="Unassembled WGS sequence"/>
</dbReference>
<keyword evidence="1" id="KW-0472">Membrane</keyword>
<name>A0A261VAY9_9BORD</name>
<proteinExistence type="predicted"/>